<keyword evidence="2" id="KW-0732">Signal</keyword>
<feature type="chain" id="PRO_5047395129" evidence="2">
    <location>
        <begin position="22"/>
        <end position="108"/>
    </location>
</feature>
<evidence type="ECO:0000313" key="3">
    <source>
        <dbReference type="EMBL" id="GAA2384658.1"/>
    </source>
</evidence>
<comment type="caution">
    <text evidence="3">The sequence shown here is derived from an EMBL/GenBank/DDBJ whole genome shotgun (WGS) entry which is preliminary data.</text>
</comment>
<keyword evidence="4" id="KW-1185">Reference proteome</keyword>
<dbReference type="RefSeq" id="WP_344619217.1">
    <property type="nucleotide sequence ID" value="NZ_BAAARV010000096.1"/>
</dbReference>
<evidence type="ECO:0000256" key="2">
    <source>
        <dbReference type="SAM" id="SignalP"/>
    </source>
</evidence>
<evidence type="ECO:0000313" key="4">
    <source>
        <dbReference type="Proteomes" id="UP001501444"/>
    </source>
</evidence>
<name>A0ABN3HNM8_9ACTN</name>
<gene>
    <name evidence="3" type="ORF">GCM10010170_094120</name>
</gene>
<evidence type="ECO:0000256" key="1">
    <source>
        <dbReference type="SAM" id="MobiDB-lite"/>
    </source>
</evidence>
<dbReference type="Proteomes" id="UP001501444">
    <property type="component" value="Unassembled WGS sequence"/>
</dbReference>
<reference evidence="3 4" key="1">
    <citation type="journal article" date="2019" name="Int. J. Syst. Evol. Microbiol.">
        <title>The Global Catalogue of Microorganisms (GCM) 10K type strain sequencing project: providing services to taxonomists for standard genome sequencing and annotation.</title>
        <authorList>
            <consortium name="The Broad Institute Genomics Platform"/>
            <consortium name="The Broad Institute Genome Sequencing Center for Infectious Disease"/>
            <person name="Wu L."/>
            <person name="Ma J."/>
        </authorList>
    </citation>
    <scope>NUCLEOTIDE SEQUENCE [LARGE SCALE GENOMIC DNA]</scope>
    <source>
        <strain evidence="3 4">JCM 3272</strain>
    </source>
</reference>
<feature type="region of interest" description="Disordered" evidence="1">
    <location>
        <begin position="80"/>
        <end position="108"/>
    </location>
</feature>
<dbReference type="PROSITE" id="PS51257">
    <property type="entry name" value="PROKAR_LIPOPROTEIN"/>
    <property type="match status" value="1"/>
</dbReference>
<dbReference type="EMBL" id="BAAARV010000096">
    <property type="protein sequence ID" value="GAA2384658.1"/>
    <property type="molecule type" value="Genomic_DNA"/>
</dbReference>
<proteinExistence type="predicted"/>
<protein>
    <submittedName>
        <fullName evidence="3">Uncharacterized protein</fullName>
    </submittedName>
</protein>
<accession>A0ABN3HNM8</accession>
<organism evidence="3 4">
    <name type="scientific">Dactylosporangium salmoneum</name>
    <dbReference type="NCBI Taxonomy" id="53361"/>
    <lineage>
        <taxon>Bacteria</taxon>
        <taxon>Bacillati</taxon>
        <taxon>Actinomycetota</taxon>
        <taxon>Actinomycetes</taxon>
        <taxon>Micromonosporales</taxon>
        <taxon>Micromonosporaceae</taxon>
        <taxon>Dactylosporangium</taxon>
    </lineage>
</organism>
<feature type="signal peptide" evidence="2">
    <location>
        <begin position="1"/>
        <end position="21"/>
    </location>
</feature>
<sequence>MRRQLLAAAAALAMGCGLVHGGPRCCSAGSCCWLVPGNPGPGIEALAAAAENLAVAVYIQRVTEQCPAVLHWARERHRGRVAEQGPRAPPRPMPTRGVGTWLRPAYRG</sequence>